<dbReference type="OrthoDB" id="9806226at2"/>
<dbReference type="NCBIfam" id="TIGR00281">
    <property type="entry name" value="SMC-Scp complex subunit ScpB"/>
    <property type="match status" value="1"/>
</dbReference>
<dbReference type="InterPro" id="IPR036388">
    <property type="entry name" value="WH-like_DNA-bd_sf"/>
</dbReference>
<dbReference type="GO" id="GO:0051304">
    <property type="term" value="P:chromosome separation"/>
    <property type="evidence" value="ECO:0007669"/>
    <property type="project" value="InterPro"/>
</dbReference>
<keyword evidence="7" id="KW-1185">Reference proteome</keyword>
<evidence type="ECO:0000256" key="1">
    <source>
        <dbReference type="ARBA" id="ARBA00022490"/>
    </source>
</evidence>
<keyword evidence="4 5" id="KW-0131">Cell cycle</keyword>
<keyword evidence="3 5" id="KW-0159">Chromosome partition</keyword>
<keyword evidence="1 5" id="KW-0963">Cytoplasm</keyword>
<evidence type="ECO:0000313" key="6">
    <source>
        <dbReference type="EMBL" id="OEF98496.1"/>
    </source>
</evidence>
<comment type="function">
    <text evidence="5">Participates in chromosomal partition during cell division. May act via the formation of a condensin-like complex containing Smc and ScpA that pull DNA away from mid-cell into both cell halves.</text>
</comment>
<dbReference type="PIRSF" id="PIRSF019345">
    <property type="entry name" value="ScpB"/>
    <property type="match status" value="1"/>
</dbReference>
<dbReference type="Proteomes" id="UP000094296">
    <property type="component" value="Unassembled WGS sequence"/>
</dbReference>
<gene>
    <name evidence="5" type="primary">scpB</name>
    <name evidence="6" type="ORF">BHF68_02140</name>
</gene>
<organism evidence="6 7">
    <name type="scientific">Desulfuribacillus alkaliarsenatis</name>
    <dbReference type="NCBI Taxonomy" id="766136"/>
    <lineage>
        <taxon>Bacteria</taxon>
        <taxon>Bacillati</taxon>
        <taxon>Bacillota</taxon>
        <taxon>Desulfuribacillia</taxon>
        <taxon>Desulfuribacillales</taxon>
        <taxon>Desulfuribacillaceae</taxon>
        <taxon>Desulfuribacillus</taxon>
    </lineage>
</organism>
<evidence type="ECO:0000256" key="4">
    <source>
        <dbReference type="ARBA" id="ARBA00023306"/>
    </source>
</evidence>
<evidence type="ECO:0000256" key="5">
    <source>
        <dbReference type="HAMAP-Rule" id="MF_01804"/>
    </source>
</evidence>
<comment type="subunit">
    <text evidence="5">Homodimer. Homodimerization may be required to stabilize the binding of ScpA to the Smc head domains. Component of a cohesin-like complex composed of ScpA, ScpB and the Smc homodimer, in which ScpA and ScpB bind to the head domain of Smc. The presence of the three proteins is required for the association of the complex with DNA.</text>
</comment>
<dbReference type="GO" id="GO:0005737">
    <property type="term" value="C:cytoplasm"/>
    <property type="evidence" value="ECO:0007669"/>
    <property type="project" value="UniProtKB-SubCell"/>
</dbReference>
<evidence type="ECO:0000256" key="2">
    <source>
        <dbReference type="ARBA" id="ARBA00022618"/>
    </source>
</evidence>
<dbReference type="EMBL" id="MIJE01000001">
    <property type="protein sequence ID" value="OEF98496.1"/>
    <property type="molecule type" value="Genomic_DNA"/>
</dbReference>
<reference evidence="6 7" key="1">
    <citation type="submission" date="2016-09" db="EMBL/GenBank/DDBJ databases">
        <title>Draft genome sequence for the type strain of Desulfuribacillus alkaliarsenatis AHT28, an obligately anaerobic, sulfidogenic bacterium isolated from Russian soda lake sediments.</title>
        <authorList>
            <person name="Abin C.A."/>
            <person name="Hollibaugh J.T."/>
        </authorList>
    </citation>
    <scope>NUCLEOTIDE SEQUENCE [LARGE SCALE GENOMIC DNA]</scope>
    <source>
        <strain evidence="6 7">AHT28</strain>
    </source>
</reference>
<dbReference type="GO" id="GO:0006260">
    <property type="term" value="P:DNA replication"/>
    <property type="evidence" value="ECO:0007669"/>
    <property type="project" value="UniProtKB-UniRule"/>
</dbReference>
<accession>A0A1E5G5P0</accession>
<dbReference type="RefSeq" id="WP_069641988.1">
    <property type="nucleotide sequence ID" value="NZ_MIJE01000001.1"/>
</dbReference>
<name>A0A1E5G5P0_9FIRM</name>
<comment type="subcellular location">
    <subcellularLocation>
        <location evidence="5">Cytoplasm</location>
    </subcellularLocation>
    <text evidence="5">Associated with two foci at the outer edges of the nucleoid region in young cells, and at four foci within both cell halves in older cells.</text>
</comment>
<dbReference type="HAMAP" id="MF_01804">
    <property type="entry name" value="ScpB"/>
    <property type="match status" value="1"/>
</dbReference>
<dbReference type="PANTHER" id="PTHR34298:SF2">
    <property type="entry name" value="SEGREGATION AND CONDENSATION PROTEIN B"/>
    <property type="match status" value="1"/>
</dbReference>
<evidence type="ECO:0000313" key="7">
    <source>
        <dbReference type="Proteomes" id="UP000094296"/>
    </source>
</evidence>
<evidence type="ECO:0000256" key="3">
    <source>
        <dbReference type="ARBA" id="ARBA00022829"/>
    </source>
</evidence>
<dbReference type="Pfam" id="PF04079">
    <property type="entry name" value="SMC_ScpB"/>
    <property type="match status" value="1"/>
</dbReference>
<keyword evidence="2 5" id="KW-0132">Cell division</keyword>
<dbReference type="SUPFAM" id="SSF46785">
    <property type="entry name" value="Winged helix' DNA-binding domain"/>
    <property type="match status" value="2"/>
</dbReference>
<dbReference type="PANTHER" id="PTHR34298">
    <property type="entry name" value="SEGREGATION AND CONDENSATION PROTEIN B"/>
    <property type="match status" value="1"/>
</dbReference>
<dbReference type="InterPro" id="IPR036390">
    <property type="entry name" value="WH_DNA-bd_sf"/>
</dbReference>
<proteinExistence type="inferred from homology"/>
<dbReference type="STRING" id="766136.BHF68_02140"/>
<protein>
    <recommendedName>
        <fullName evidence="5">Segregation and condensation protein B</fullName>
    </recommendedName>
</protein>
<sequence>MDDLEKKRIIEGILYLAGEEGISSTQVSTILETDVDDALDLLYDLQSDFKRFNRGIQIVQIADVFQLTTCAEHAAYYEKLVKENQQSSLSQAALETLAIIAYQQPLTRSEVEEIRGVKSEKAINTLLQRNLIEEAGRKQGVGRARLYRTTHDFLDCFGLKEIKDLPPLPDLSFDEEEQIRSLFDEKHSE</sequence>
<comment type="caution">
    <text evidence="6">The sequence shown here is derived from an EMBL/GenBank/DDBJ whole genome shotgun (WGS) entry which is preliminary data.</text>
</comment>
<dbReference type="AlphaFoldDB" id="A0A1E5G5P0"/>
<comment type="similarity">
    <text evidence="5">Belongs to the ScpB family.</text>
</comment>
<dbReference type="Gene3D" id="1.10.10.10">
    <property type="entry name" value="Winged helix-like DNA-binding domain superfamily/Winged helix DNA-binding domain"/>
    <property type="match status" value="2"/>
</dbReference>
<dbReference type="InterPro" id="IPR005234">
    <property type="entry name" value="ScpB_csome_segregation"/>
</dbReference>
<dbReference type="GO" id="GO:0051301">
    <property type="term" value="P:cell division"/>
    <property type="evidence" value="ECO:0007669"/>
    <property type="project" value="UniProtKB-KW"/>
</dbReference>